<proteinExistence type="predicted"/>
<feature type="region of interest" description="Disordered" evidence="1">
    <location>
        <begin position="1"/>
        <end position="32"/>
    </location>
</feature>
<dbReference type="OrthoDB" id="668540at2759"/>
<name>A0A8J5V755_9HYME</name>
<reference evidence="2" key="1">
    <citation type="submission" date="2020-03" db="EMBL/GenBank/DDBJ databases">
        <authorList>
            <person name="Chebbi M.A."/>
            <person name="Drezen J.M."/>
        </authorList>
    </citation>
    <scope>NUCLEOTIDE SEQUENCE</scope>
    <source>
        <tissue evidence="2">Whole body</tissue>
    </source>
</reference>
<dbReference type="EMBL" id="JAAOIC020000048">
    <property type="protein sequence ID" value="KAG8036454.1"/>
    <property type="molecule type" value="Genomic_DNA"/>
</dbReference>
<keyword evidence="3" id="KW-1185">Reference proteome</keyword>
<dbReference type="AlphaFoldDB" id="A0A8J5V755"/>
<dbReference type="Proteomes" id="UP000729913">
    <property type="component" value="Unassembled WGS sequence"/>
</dbReference>
<gene>
    <name evidence="2" type="ORF">G9C98_003776</name>
</gene>
<evidence type="ECO:0000256" key="1">
    <source>
        <dbReference type="SAM" id="MobiDB-lite"/>
    </source>
</evidence>
<organism evidence="2 3">
    <name type="scientific">Cotesia typhae</name>
    <dbReference type="NCBI Taxonomy" id="2053667"/>
    <lineage>
        <taxon>Eukaryota</taxon>
        <taxon>Metazoa</taxon>
        <taxon>Ecdysozoa</taxon>
        <taxon>Arthropoda</taxon>
        <taxon>Hexapoda</taxon>
        <taxon>Insecta</taxon>
        <taxon>Pterygota</taxon>
        <taxon>Neoptera</taxon>
        <taxon>Endopterygota</taxon>
        <taxon>Hymenoptera</taxon>
        <taxon>Apocrita</taxon>
        <taxon>Ichneumonoidea</taxon>
        <taxon>Braconidae</taxon>
        <taxon>Microgastrinae</taxon>
        <taxon>Cotesia</taxon>
    </lineage>
</organism>
<evidence type="ECO:0000313" key="3">
    <source>
        <dbReference type="Proteomes" id="UP000729913"/>
    </source>
</evidence>
<protein>
    <submittedName>
        <fullName evidence="2">Uncharacterized protein</fullName>
    </submittedName>
</protein>
<reference evidence="2" key="2">
    <citation type="submission" date="2021-04" db="EMBL/GenBank/DDBJ databases">
        <title>Genome-wide patterns of bracovirus chromosomal integration into multiple host tissues during parasitism.</title>
        <authorList>
            <person name="Chebbi M.A.C."/>
        </authorList>
    </citation>
    <scope>NUCLEOTIDE SEQUENCE</scope>
    <source>
        <tissue evidence="2">Whole body</tissue>
    </source>
</reference>
<comment type="caution">
    <text evidence="2">The sequence shown here is derived from an EMBL/GenBank/DDBJ whole genome shotgun (WGS) entry which is preliminary data.</text>
</comment>
<evidence type="ECO:0000313" key="2">
    <source>
        <dbReference type="EMBL" id="KAG8036454.1"/>
    </source>
</evidence>
<accession>A0A8J5V755</accession>
<sequence>MKWPGTVTGGSNEPAPSMQLHHPSANGHMPSDMDQCAQIMASGDAMRLQAGQTNQISVNRTQDDAMVGYVFQRPTEPDYNAQATTFQSKQAPRAWALADDAIIDNQSQPQQLGLQTMNNVHLPYELHPMQLKPTVDFRTLIAKESVVVNCCQKRNDKRWRKKGKGEAATLRSFQK</sequence>